<dbReference type="Gene3D" id="3.40.50.300">
    <property type="entry name" value="P-loop containing nucleotide triphosphate hydrolases"/>
    <property type="match status" value="1"/>
</dbReference>
<dbReference type="Gene3D" id="1.25.40.10">
    <property type="entry name" value="Tetratricopeptide repeat domain"/>
    <property type="match status" value="1"/>
</dbReference>
<accession>A0ABT5SYN0</accession>
<evidence type="ECO:0000259" key="4">
    <source>
        <dbReference type="PROSITE" id="PS50043"/>
    </source>
</evidence>
<dbReference type="InterPro" id="IPR016032">
    <property type="entry name" value="Sig_transdc_resp-reg_C-effctor"/>
</dbReference>
<comment type="caution">
    <text evidence="5">The sequence shown here is derived from an EMBL/GenBank/DDBJ whole genome shotgun (WGS) entry which is preliminary data.</text>
</comment>
<dbReference type="InterPro" id="IPR000792">
    <property type="entry name" value="Tscrpt_reg_LuxR_C"/>
</dbReference>
<dbReference type="PANTHER" id="PTHR44688:SF16">
    <property type="entry name" value="DNA-BINDING TRANSCRIPTIONAL ACTIVATOR DEVR_DOSR"/>
    <property type="match status" value="1"/>
</dbReference>
<dbReference type="InterPro" id="IPR036388">
    <property type="entry name" value="WH-like_DNA-bd_sf"/>
</dbReference>
<dbReference type="SMART" id="SM00421">
    <property type="entry name" value="HTH_LUXR"/>
    <property type="match status" value="1"/>
</dbReference>
<dbReference type="Pfam" id="PF00196">
    <property type="entry name" value="GerE"/>
    <property type="match status" value="1"/>
</dbReference>
<keyword evidence="6" id="KW-1185">Reference proteome</keyword>
<evidence type="ECO:0000313" key="5">
    <source>
        <dbReference type="EMBL" id="MDD7967821.1"/>
    </source>
</evidence>
<dbReference type="Proteomes" id="UP001300763">
    <property type="component" value="Unassembled WGS sequence"/>
</dbReference>
<evidence type="ECO:0000256" key="2">
    <source>
        <dbReference type="ARBA" id="ARBA00023125"/>
    </source>
</evidence>
<dbReference type="EMBL" id="JAQZAO010000009">
    <property type="protein sequence ID" value="MDD7967821.1"/>
    <property type="molecule type" value="Genomic_DNA"/>
</dbReference>
<dbReference type="CDD" id="cd06170">
    <property type="entry name" value="LuxR_C_like"/>
    <property type="match status" value="1"/>
</dbReference>
<dbReference type="Pfam" id="PF25873">
    <property type="entry name" value="WHD_MalT"/>
    <property type="match status" value="1"/>
</dbReference>
<evidence type="ECO:0000256" key="3">
    <source>
        <dbReference type="ARBA" id="ARBA00023163"/>
    </source>
</evidence>
<organism evidence="5 6">
    <name type="scientific">Actinomycetospora lemnae</name>
    <dbReference type="NCBI Taxonomy" id="3019891"/>
    <lineage>
        <taxon>Bacteria</taxon>
        <taxon>Bacillati</taxon>
        <taxon>Actinomycetota</taxon>
        <taxon>Actinomycetes</taxon>
        <taxon>Pseudonocardiales</taxon>
        <taxon>Pseudonocardiaceae</taxon>
        <taxon>Actinomycetospora</taxon>
    </lineage>
</organism>
<sequence>MRDDQAPEVTAPGQAEALGDTWLLATKLRAPRRRSLVHRPRLVHLLDGVADHPLTLVVAPPGWGKTVLLSDWYHAGSRAVAWLSLDREEGDPNRFWRYVVAALRAVVPGLGEQALQALATRSPSLTEAVLPSLINELVGLDEPVALVLDDYHVVSDPEVHRTLGYLLRRVGAGLRLVVATRSDPPLPIGRLRAAGELAEIRAAELAFTGAEAGELLNGELALDLGEEDVARLGRRTEGWAAGLYLAGLSLQGRDDRAASVAAFAGTDRYVLDYLGSELLAGQPDDLRRFLTQTSILTRMTPDLCAAVTGRADSAAVLTHLERTNGFLVALDDRQEWFRYHRLFGDLLRHELGLSDPERIPELHRRAARWLRESGDVPEAIAHFLAGGDGDTAAELVLAHWTPYFNAGHLRTVERWLEMLPSERVERDPGLCLARTWVLLDQGRLDVASTWVTRAEQAATGADTARDAALSRAVHRFKIGDVGACHAAARRVLELGAGAGFGDTVARCILGVSLFWRGDAAAAVRALTEAVRSARGADNQLAEMYALGYLAAAHLHDGDLAEGRRAADLAMEKVVEPAVAEHFVAALPHTAHAALLSASGQLDRAEPAAARAVDLARRGAGRLEIGLALAHLAQIRIGLGQDGTAALDDARRVVRECPDPGWLPERLAGLRRSLRAAAPRPGTGTGDGASALSEREAALLPLLAGTLSLREIGAVLHVSVNTVKTHSRLLYRKLEVTSRDDAVRRARQLGLL</sequence>
<dbReference type="SUPFAM" id="SSF46894">
    <property type="entry name" value="C-terminal effector domain of the bipartite response regulators"/>
    <property type="match status" value="1"/>
</dbReference>
<keyword evidence="1" id="KW-0805">Transcription regulation</keyword>
<dbReference type="InterPro" id="IPR011990">
    <property type="entry name" value="TPR-like_helical_dom_sf"/>
</dbReference>
<evidence type="ECO:0000256" key="1">
    <source>
        <dbReference type="ARBA" id="ARBA00023015"/>
    </source>
</evidence>
<keyword evidence="3" id="KW-0804">Transcription</keyword>
<protein>
    <submittedName>
        <fullName evidence="5">LuxR C-terminal-related transcriptional regulator</fullName>
    </submittedName>
</protein>
<dbReference type="Gene3D" id="1.10.10.10">
    <property type="entry name" value="Winged helix-like DNA-binding domain superfamily/Winged helix DNA-binding domain"/>
    <property type="match status" value="1"/>
</dbReference>
<dbReference type="PROSITE" id="PS50043">
    <property type="entry name" value="HTH_LUXR_2"/>
    <property type="match status" value="1"/>
</dbReference>
<dbReference type="InterPro" id="IPR059106">
    <property type="entry name" value="WHD_MalT"/>
</dbReference>
<proteinExistence type="predicted"/>
<dbReference type="InterPro" id="IPR027417">
    <property type="entry name" value="P-loop_NTPase"/>
</dbReference>
<evidence type="ECO:0000313" key="6">
    <source>
        <dbReference type="Proteomes" id="UP001300763"/>
    </source>
</evidence>
<feature type="domain" description="HTH luxR-type" evidence="4">
    <location>
        <begin position="684"/>
        <end position="749"/>
    </location>
</feature>
<dbReference type="SUPFAM" id="SSF48452">
    <property type="entry name" value="TPR-like"/>
    <property type="match status" value="1"/>
</dbReference>
<dbReference type="RefSeq" id="WP_274202340.1">
    <property type="nucleotide sequence ID" value="NZ_JAQZAO010000009.1"/>
</dbReference>
<gene>
    <name evidence="5" type="ORF">PGB27_20975</name>
</gene>
<keyword evidence="2" id="KW-0238">DNA-binding</keyword>
<dbReference type="SUPFAM" id="SSF52540">
    <property type="entry name" value="P-loop containing nucleoside triphosphate hydrolases"/>
    <property type="match status" value="1"/>
</dbReference>
<name>A0ABT5SYN0_9PSEU</name>
<reference evidence="5 6" key="1">
    <citation type="submission" date="2023-02" db="EMBL/GenBank/DDBJ databases">
        <title>Genome sequencing required for Actinomycetospora new species description.</title>
        <authorList>
            <person name="Saimee Y."/>
            <person name="Duangmal K."/>
        </authorList>
    </citation>
    <scope>NUCLEOTIDE SEQUENCE [LARGE SCALE GENOMIC DNA]</scope>
    <source>
        <strain evidence="5 6">DW7H6</strain>
    </source>
</reference>
<dbReference type="PANTHER" id="PTHR44688">
    <property type="entry name" value="DNA-BINDING TRANSCRIPTIONAL ACTIVATOR DEVR_DOSR"/>
    <property type="match status" value="1"/>
</dbReference>